<dbReference type="AlphaFoldDB" id="A0A0N4Y1P4"/>
<dbReference type="EMBL" id="UYSL01020158">
    <property type="protein sequence ID" value="VDL73144.1"/>
    <property type="molecule type" value="Genomic_DNA"/>
</dbReference>
<feature type="region of interest" description="Disordered" evidence="1">
    <location>
        <begin position="21"/>
        <end position="48"/>
    </location>
</feature>
<evidence type="ECO:0000313" key="2">
    <source>
        <dbReference type="EMBL" id="VDL73144.1"/>
    </source>
</evidence>
<reference evidence="4" key="1">
    <citation type="submission" date="2017-02" db="UniProtKB">
        <authorList>
            <consortium name="WormBaseParasite"/>
        </authorList>
    </citation>
    <scope>IDENTIFICATION</scope>
</reference>
<organism evidence="4">
    <name type="scientific">Nippostrongylus brasiliensis</name>
    <name type="common">Rat hookworm</name>
    <dbReference type="NCBI Taxonomy" id="27835"/>
    <lineage>
        <taxon>Eukaryota</taxon>
        <taxon>Metazoa</taxon>
        <taxon>Ecdysozoa</taxon>
        <taxon>Nematoda</taxon>
        <taxon>Chromadorea</taxon>
        <taxon>Rhabditida</taxon>
        <taxon>Rhabditina</taxon>
        <taxon>Rhabditomorpha</taxon>
        <taxon>Strongyloidea</taxon>
        <taxon>Heligmosomidae</taxon>
        <taxon>Nippostrongylus</taxon>
    </lineage>
</organism>
<keyword evidence="3" id="KW-1185">Reference proteome</keyword>
<dbReference type="WBParaSite" id="NBR_0000955401-mRNA-1">
    <property type="protein sequence ID" value="NBR_0000955401-mRNA-1"/>
    <property type="gene ID" value="NBR_0000955401"/>
</dbReference>
<evidence type="ECO:0000313" key="3">
    <source>
        <dbReference type="Proteomes" id="UP000271162"/>
    </source>
</evidence>
<gene>
    <name evidence="2" type="ORF">NBR_LOCUS9555</name>
</gene>
<accession>A0A0N4Y1P4</accession>
<sequence length="111" mass="13146">MTVTLTWSYGDEEEEFLHYREEKEEEMDEEHAQSKNISYGSYGSGEHKRLKPRAWCGVYPALFVVRHMKERLQDGSLWLDEYREQRLGYSFPKPAGRRGRRGDNRVSTTLV</sequence>
<name>A0A0N4Y1P4_NIPBR</name>
<dbReference type="Proteomes" id="UP000271162">
    <property type="component" value="Unassembled WGS sequence"/>
</dbReference>
<evidence type="ECO:0000256" key="1">
    <source>
        <dbReference type="SAM" id="MobiDB-lite"/>
    </source>
</evidence>
<proteinExistence type="predicted"/>
<evidence type="ECO:0000313" key="4">
    <source>
        <dbReference type="WBParaSite" id="NBR_0000955401-mRNA-1"/>
    </source>
</evidence>
<feature type="region of interest" description="Disordered" evidence="1">
    <location>
        <begin position="91"/>
        <end position="111"/>
    </location>
</feature>
<protein>
    <submittedName>
        <fullName evidence="2 4">Uncharacterized protein</fullName>
    </submittedName>
</protein>
<reference evidence="2 3" key="2">
    <citation type="submission" date="2018-11" db="EMBL/GenBank/DDBJ databases">
        <authorList>
            <consortium name="Pathogen Informatics"/>
        </authorList>
    </citation>
    <scope>NUCLEOTIDE SEQUENCE [LARGE SCALE GENOMIC DNA]</scope>
</reference>